<dbReference type="OrthoDB" id="1745483at2759"/>
<comment type="caution">
    <text evidence="1">The sequence shown here is derived from an EMBL/GenBank/DDBJ whole genome shotgun (WGS) entry which is preliminary data.</text>
</comment>
<sequence>MTTQIVLFWNVVRIYEYANSTFLRYSNKFLYQIGLVLQIRFPSWLLSIILALLRLPISPLYWDTNIMLCWIMQKMLKYDPAERISAKAAMDHPYFDSLDKSQF</sequence>
<reference evidence="1" key="1">
    <citation type="journal article" date="2020" name="bioRxiv">
        <title>Hybrid origin of Populus tomentosa Carr. identified through genome sequencing and phylogenomic analysis.</title>
        <authorList>
            <person name="An X."/>
            <person name="Gao K."/>
            <person name="Chen Z."/>
            <person name="Li J."/>
            <person name="Yang X."/>
            <person name="Yang X."/>
            <person name="Zhou J."/>
            <person name="Guo T."/>
            <person name="Zhao T."/>
            <person name="Huang S."/>
            <person name="Miao D."/>
            <person name="Khan W.U."/>
            <person name="Rao P."/>
            <person name="Ye M."/>
            <person name="Lei B."/>
            <person name="Liao W."/>
            <person name="Wang J."/>
            <person name="Ji L."/>
            <person name="Li Y."/>
            <person name="Guo B."/>
            <person name="Mustafa N.S."/>
            <person name="Li S."/>
            <person name="Yun Q."/>
            <person name="Keller S.R."/>
            <person name="Mao J."/>
            <person name="Zhang R."/>
            <person name="Strauss S.H."/>
        </authorList>
    </citation>
    <scope>NUCLEOTIDE SEQUENCE</scope>
    <source>
        <strain evidence="1">GM15</strain>
        <tissue evidence="1">Leaf</tissue>
    </source>
</reference>
<dbReference type="EMBL" id="JAAWWB010000031">
    <property type="protein sequence ID" value="KAG6745458.1"/>
    <property type="molecule type" value="Genomic_DNA"/>
</dbReference>
<gene>
    <name evidence="1" type="ORF">POTOM_052130</name>
</gene>
<protein>
    <recommendedName>
        <fullName evidence="3">Protein kinase domain-containing protein</fullName>
    </recommendedName>
</protein>
<proteinExistence type="predicted"/>
<dbReference type="AlphaFoldDB" id="A0A8X7YBD3"/>
<organism evidence="1 2">
    <name type="scientific">Populus tomentosa</name>
    <name type="common">Chinese white poplar</name>
    <dbReference type="NCBI Taxonomy" id="118781"/>
    <lineage>
        <taxon>Eukaryota</taxon>
        <taxon>Viridiplantae</taxon>
        <taxon>Streptophyta</taxon>
        <taxon>Embryophyta</taxon>
        <taxon>Tracheophyta</taxon>
        <taxon>Spermatophyta</taxon>
        <taxon>Magnoliopsida</taxon>
        <taxon>eudicotyledons</taxon>
        <taxon>Gunneridae</taxon>
        <taxon>Pentapetalae</taxon>
        <taxon>rosids</taxon>
        <taxon>fabids</taxon>
        <taxon>Malpighiales</taxon>
        <taxon>Salicaceae</taxon>
        <taxon>Saliceae</taxon>
        <taxon>Populus</taxon>
    </lineage>
</organism>
<evidence type="ECO:0000313" key="2">
    <source>
        <dbReference type="Proteomes" id="UP000886885"/>
    </source>
</evidence>
<accession>A0A8X7YBD3</accession>
<dbReference type="Proteomes" id="UP000886885">
    <property type="component" value="Chromosome 16A"/>
</dbReference>
<name>A0A8X7YBD3_POPTO</name>
<evidence type="ECO:0008006" key="3">
    <source>
        <dbReference type="Google" id="ProtNLM"/>
    </source>
</evidence>
<keyword evidence="2" id="KW-1185">Reference proteome</keyword>
<evidence type="ECO:0000313" key="1">
    <source>
        <dbReference type="EMBL" id="KAG6745458.1"/>
    </source>
</evidence>